<dbReference type="CDD" id="cd08022">
    <property type="entry name" value="M28_PSMA_like"/>
    <property type="match status" value="1"/>
</dbReference>
<evidence type="ECO:0008006" key="8">
    <source>
        <dbReference type="Google" id="ProtNLM"/>
    </source>
</evidence>
<feature type="domain" description="Transferrin receptor-like dimerisation" evidence="4">
    <location>
        <begin position="764"/>
        <end position="849"/>
    </location>
</feature>
<keyword evidence="7" id="KW-1185">Reference proteome</keyword>
<dbReference type="AlphaFoldDB" id="A0AAD4C7B5"/>
<evidence type="ECO:0000313" key="7">
    <source>
        <dbReference type="Proteomes" id="UP001194468"/>
    </source>
</evidence>
<evidence type="ECO:0000256" key="1">
    <source>
        <dbReference type="ARBA" id="ARBA00005634"/>
    </source>
</evidence>
<dbReference type="FunFam" id="3.40.630.10:FF:000101">
    <property type="entry name" value="N-acetylated alpha-linked acidic dipeptidase like 1"/>
    <property type="match status" value="1"/>
</dbReference>
<dbReference type="Pfam" id="PF04389">
    <property type="entry name" value="Peptidase_M28"/>
    <property type="match status" value="1"/>
</dbReference>
<feature type="domain" description="PA" evidence="3">
    <location>
        <begin position="243"/>
        <end position="313"/>
    </location>
</feature>
<keyword evidence="2" id="KW-0812">Transmembrane</keyword>
<sequence>MLGDTKPAFDNTGWHGMPSPATQRRYWQPGSDCRKKWMRLVILFCVVLFFFCFNTRFSSCTTRIQDGEYGALIREYMKHGNRTPDGPLRGRKAEELFLTSFSTELFRNEQSAFTASRRYASKPHLAGTPRDLETAKDFLAHLQQELCIDHDSELPIYAAGSAEAHAATLNISAYTHPTAWINTYYPILNSPLDHSLEILGEDGNPIWTAQLEEVSDGTDPDATEYATSVLAWHGISRGGEAQGKLIHANYGQKGDYDALVEAGIDFNGKIVITRYGANFRGLKVKRAQELGAAAVLIYSDPRDDGTVTTENGYLPYPHGPARNPTSVQRGAVQFLSLYPGDPSTPGYPSYENSTRVEGSSKPTIPSLPISWTNAKVLLDQIADGKEGPTVRLVNNVEEKITPIWNVFGVIPGHIKDEVVVLGNHRDDSCQVLGASDPSSGTVSVNEAIRGFGALLRNGWKPLRTILIASWDGEEYGMVGSTEWGEDFADWIREHVTAYINMDTSVSGSKLRARASPLLAHLLRSTAEQIPHPTSEGRSLWDAHSDQGEFFGENVDAEATALYEEIESAADNIGINPLGSGSDYTVFLQYIGVASSEAGFTSTLHDPVFHYHSVFDTNHWQAVYGDPSFSRHVAIAKHIGLQVLRLSGDIILPFNTTHYSLQLQSYLDEVEQLVVVSSLEVDLTSLRRSIQALQVASVRLDAEKAMAEGKLRTILRKLKKRRALKRKLYRKLKEWICKLANHVRKECKAPEDGELTDFMFPRRRLLKAIKRVQAVNQKLIAFERGFISSEGIKDRAWYKHLGVAPGKWLGYGATTLPGITEAITMDGDAPAASREAERLKIHIDNLTEKMSL</sequence>
<dbReference type="Pfam" id="PF04253">
    <property type="entry name" value="TFR_dimer"/>
    <property type="match status" value="1"/>
</dbReference>
<dbReference type="Pfam" id="PF02225">
    <property type="entry name" value="PA"/>
    <property type="match status" value="1"/>
</dbReference>
<evidence type="ECO:0000259" key="5">
    <source>
        <dbReference type="Pfam" id="PF04389"/>
    </source>
</evidence>
<gene>
    <name evidence="6" type="ORF">L210DRAFT_3685766</name>
</gene>
<dbReference type="SUPFAM" id="SSF47672">
    <property type="entry name" value="Transferrin receptor-like dimerisation domain"/>
    <property type="match status" value="1"/>
</dbReference>
<dbReference type="InterPro" id="IPR036757">
    <property type="entry name" value="TFR-like_dimer_dom_sf"/>
</dbReference>
<name>A0AAD4C7B5_BOLED</name>
<reference evidence="6" key="2">
    <citation type="journal article" date="2020" name="Nat. Commun.">
        <title>Large-scale genome sequencing of mycorrhizal fungi provides insights into the early evolution of symbiotic traits.</title>
        <authorList>
            <person name="Miyauchi S."/>
            <person name="Kiss E."/>
            <person name="Kuo A."/>
            <person name="Drula E."/>
            <person name="Kohler A."/>
            <person name="Sanchez-Garcia M."/>
            <person name="Morin E."/>
            <person name="Andreopoulos B."/>
            <person name="Barry K.W."/>
            <person name="Bonito G."/>
            <person name="Buee M."/>
            <person name="Carver A."/>
            <person name="Chen C."/>
            <person name="Cichocki N."/>
            <person name="Clum A."/>
            <person name="Culley D."/>
            <person name="Crous P.W."/>
            <person name="Fauchery L."/>
            <person name="Girlanda M."/>
            <person name="Hayes R.D."/>
            <person name="Keri Z."/>
            <person name="LaButti K."/>
            <person name="Lipzen A."/>
            <person name="Lombard V."/>
            <person name="Magnuson J."/>
            <person name="Maillard F."/>
            <person name="Murat C."/>
            <person name="Nolan M."/>
            <person name="Ohm R.A."/>
            <person name="Pangilinan J."/>
            <person name="Pereira M.F."/>
            <person name="Perotto S."/>
            <person name="Peter M."/>
            <person name="Pfister S."/>
            <person name="Riley R."/>
            <person name="Sitrit Y."/>
            <person name="Stielow J.B."/>
            <person name="Szollosi G."/>
            <person name="Zifcakova L."/>
            <person name="Stursova M."/>
            <person name="Spatafora J.W."/>
            <person name="Tedersoo L."/>
            <person name="Vaario L.M."/>
            <person name="Yamada A."/>
            <person name="Yan M."/>
            <person name="Wang P."/>
            <person name="Xu J."/>
            <person name="Bruns T."/>
            <person name="Baldrian P."/>
            <person name="Vilgalys R."/>
            <person name="Dunand C."/>
            <person name="Henrissat B."/>
            <person name="Grigoriev I.V."/>
            <person name="Hibbett D."/>
            <person name="Nagy L.G."/>
            <person name="Martin F.M."/>
        </authorList>
    </citation>
    <scope>NUCLEOTIDE SEQUENCE</scope>
    <source>
        <strain evidence="6">BED1</strain>
    </source>
</reference>
<comment type="caution">
    <text evidence="6">The sequence shown here is derived from an EMBL/GenBank/DDBJ whole genome shotgun (WGS) entry which is preliminary data.</text>
</comment>
<feature type="transmembrane region" description="Helical" evidence="2">
    <location>
        <begin position="37"/>
        <end position="57"/>
    </location>
</feature>
<dbReference type="Gene3D" id="3.40.630.10">
    <property type="entry name" value="Zn peptidases"/>
    <property type="match status" value="1"/>
</dbReference>
<evidence type="ECO:0000313" key="6">
    <source>
        <dbReference type="EMBL" id="KAF8450617.1"/>
    </source>
</evidence>
<dbReference type="InterPro" id="IPR007365">
    <property type="entry name" value="TFR-like_dimer_dom"/>
</dbReference>
<dbReference type="PANTHER" id="PTHR10404:SF46">
    <property type="entry name" value="VACUOLAR PROTEIN SORTING-ASSOCIATED PROTEIN 70"/>
    <property type="match status" value="1"/>
</dbReference>
<comment type="similarity">
    <text evidence="1">Belongs to the peptidase M28 family. M28B subfamily.</text>
</comment>
<dbReference type="SUPFAM" id="SSF52025">
    <property type="entry name" value="PA domain"/>
    <property type="match status" value="1"/>
</dbReference>
<feature type="domain" description="Peptidase M28" evidence="5">
    <location>
        <begin position="405"/>
        <end position="536"/>
    </location>
</feature>
<dbReference type="InterPro" id="IPR046450">
    <property type="entry name" value="PA_dom_sf"/>
</dbReference>
<evidence type="ECO:0000259" key="3">
    <source>
        <dbReference type="Pfam" id="PF02225"/>
    </source>
</evidence>
<dbReference type="SUPFAM" id="SSF53187">
    <property type="entry name" value="Zn-dependent exopeptidases"/>
    <property type="match status" value="1"/>
</dbReference>
<protein>
    <recommendedName>
        <fullName evidence="8">Zn-dependent exopeptidase</fullName>
    </recommendedName>
</protein>
<dbReference type="InterPro" id="IPR007484">
    <property type="entry name" value="Peptidase_M28"/>
</dbReference>
<dbReference type="InterPro" id="IPR039373">
    <property type="entry name" value="Peptidase_M28B"/>
</dbReference>
<reference evidence="6" key="1">
    <citation type="submission" date="2019-10" db="EMBL/GenBank/DDBJ databases">
        <authorList>
            <consortium name="DOE Joint Genome Institute"/>
            <person name="Kuo A."/>
            <person name="Miyauchi S."/>
            <person name="Kiss E."/>
            <person name="Drula E."/>
            <person name="Kohler A."/>
            <person name="Sanchez-Garcia M."/>
            <person name="Andreopoulos B."/>
            <person name="Barry K.W."/>
            <person name="Bonito G."/>
            <person name="Buee M."/>
            <person name="Carver A."/>
            <person name="Chen C."/>
            <person name="Cichocki N."/>
            <person name="Clum A."/>
            <person name="Culley D."/>
            <person name="Crous P.W."/>
            <person name="Fauchery L."/>
            <person name="Girlanda M."/>
            <person name="Hayes R."/>
            <person name="Keri Z."/>
            <person name="LaButti K."/>
            <person name="Lipzen A."/>
            <person name="Lombard V."/>
            <person name="Magnuson J."/>
            <person name="Maillard F."/>
            <person name="Morin E."/>
            <person name="Murat C."/>
            <person name="Nolan M."/>
            <person name="Ohm R."/>
            <person name="Pangilinan J."/>
            <person name="Pereira M."/>
            <person name="Perotto S."/>
            <person name="Peter M."/>
            <person name="Riley R."/>
            <person name="Sitrit Y."/>
            <person name="Stielow B."/>
            <person name="Szollosi G."/>
            <person name="Zifcakova L."/>
            <person name="Stursova M."/>
            <person name="Spatafora J.W."/>
            <person name="Tedersoo L."/>
            <person name="Vaario L.-M."/>
            <person name="Yamada A."/>
            <person name="Yan M."/>
            <person name="Wang P."/>
            <person name="Xu J."/>
            <person name="Bruns T."/>
            <person name="Baldrian P."/>
            <person name="Vilgalys R."/>
            <person name="Henrissat B."/>
            <person name="Grigoriev I.V."/>
            <person name="Hibbett D."/>
            <person name="Nagy L.G."/>
            <person name="Martin F.M."/>
        </authorList>
    </citation>
    <scope>NUCLEOTIDE SEQUENCE</scope>
    <source>
        <strain evidence="6">BED1</strain>
    </source>
</reference>
<keyword evidence="2" id="KW-1133">Transmembrane helix</keyword>
<organism evidence="6 7">
    <name type="scientific">Boletus edulis BED1</name>
    <dbReference type="NCBI Taxonomy" id="1328754"/>
    <lineage>
        <taxon>Eukaryota</taxon>
        <taxon>Fungi</taxon>
        <taxon>Dikarya</taxon>
        <taxon>Basidiomycota</taxon>
        <taxon>Agaricomycotina</taxon>
        <taxon>Agaricomycetes</taxon>
        <taxon>Agaricomycetidae</taxon>
        <taxon>Boletales</taxon>
        <taxon>Boletineae</taxon>
        <taxon>Boletaceae</taxon>
        <taxon>Boletoideae</taxon>
        <taxon>Boletus</taxon>
    </lineage>
</organism>
<dbReference type="PANTHER" id="PTHR10404">
    <property type="entry name" value="N-ACETYLATED-ALPHA-LINKED ACIDIC DIPEPTIDASE"/>
    <property type="match status" value="1"/>
</dbReference>
<dbReference type="EMBL" id="WHUW01000002">
    <property type="protein sequence ID" value="KAF8450617.1"/>
    <property type="molecule type" value="Genomic_DNA"/>
</dbReference>
<dbReference type="Gene3D" id="1.20.930.40">
    <property type="entry name" value="Transferrin receptor-like, dimerisation domain"/>
    <property type="match status" value="1"/>
</dbReference>
<dbReference type="InterPro" id="IPR003137">
    <property type="entry name" value="PA_domain"/>
</dbReference>
<accession>A0AAD4C7B5</accession>
<evidence type="ECO:0000256" key="2">
    <source>
        <dbReference type="SAM" id="Phobius"/>
    </source>
</evidence>
<keyword evidence="2" id="KW-0472">Membrane</keyword>
<dbReference type="GO" id="GO:0004180">
    <property type="term" value="F:carboxypeptidase activity"/>
    <property type="evidence" value="ECO:0007669"/>
    <property type="project" value="TreeGrafter"/>
</dbReference>
<dbReference type="Proteomes" id="UP001194468">
    <property type="component" value="Unassembled WGS sequence"/>
</dbReference>
<dbReference type="Gene3D" id="3.50.30.30">
    <property type="match status" value="1"/>
</dbReference>
<dbReference type="CDD" id="cd02121">
    <property type="entry name" value="PA_GCPII_like"/>
    <property type="match status" value="1"/>
</dbReference>
<proteinExistence type="inferred from homology"/>
<evidence type="ECO:0000259" key="4">
    <source>
        <dbReference type="Pfam" id="PF04253"/>
    </source>
</evidence>